<dbReference type="AlphaFoldDB" id="G9MER9"/>
<organism evidence="2 3">
    <name type="scientific">Hypocrea virens (strain Gv29-8 / FGSC 10586)</name>
    <name type="common">Gliocladium virens</name>
    <name type="synonym">Trichoderma virens</name>
    <dbReference type="NCBI Taxonomy" id="413071"/>
    <lineage>
        <taxon>Eukaryota</taxon>
        <taxon>Fungi</taxon>
        <taxon>Dikarya</taxon>
        <taxon>Ascomycota</taxon>
        <taxon>Pezizomycotina</taxon>
        <taxon>Sordariomycetes</taxon>
        <taxon>Hypocreomycetidae</taxon>
        <taxon>Hypocreales</taxon>
        <taxon>Hypocreaceae</taxon>
        <taxon>Trichoderma</taxon>
    </lineage>
</organism>
<dbReference type="OrthoDB" id="4898773at2759"/>
<feature type="region of interest" description="Disordered" evidence="1">
    <location>
        <begin position="1"/>
        <end position="151"/>
    </location>
</feature>
<evidence type="ECO:0000313" key="2">
    <source>
        <dbReference type="EMBL" id="EHK26887.1"/>
    </source>
</evidence>
<protein>
    <recommendedName>
        <fullName evidence="4">Myb-like domain-containing protein</fullName>
    </recommendedName>
</protein>
<evidence type="ECO:0000313" key="3">
    <source>
        <dbReference type="Proteomes" id="UP000007115"/>
    </source>
</evidence>
<keyword evidence="3" id="KW-1185">Reference proteome</keyword>
<feature type="compositionally biased region" description="Basic and acidic residues" evidence="1">
    <location>
        <begin position="117"/>
        <end position="135"/>
    </location>
</feature>
<dbReference type="GeneID" id="25791287"/>
<sequence length="206" mass="23052">MDDPVPGKEKLPFEGVFKVPTSQNGASNPSVESNNSEPQEESNNLPELTWRERALAAGRTPLPSSRPPIKSQTTSSDDSGKTACGSSDNNLETKDHHAVEDKEKWTIEDEVASPKAQDGEINVKKPDPQQKEENAHALVKSKGLPRAPRKKWMTDEISRVISMRMDGASWDSISAEFPDRTLASIRQIFFKYRYRNLDIDSVDEEE</sequence>
<dbReference type="Proteomes" id="UP000007115">
    <property type="component" value="Unassembled WGS sequence"/>
</dbReference>
<accession>G9MER9</accession>
<dbReference type="EMBL" id="ABDF02000001">
    <property type="protein sequence ID" value="EHK26887.1"/>
    <property type="molecule type" value="Genomic_DNA"/>
</dbReference>
<evidence type="ECO:0008006" key="4">
    <source>
        <dbReference type="Google" id="ProtNLM"/>
    </source>
</evidence>
<dbReference type="InParanoid" id="G9MER9"/>
<dbReference type="RefSeq" id="XP_013961105.1">
    <property type="nucleotide sequence ID" value="XM_014105630.1"/>
</dbReference>
<name>G9MER9_HYPVG</name>
<dbReference type="eggNOG" id="ENOG502RA94">
    <property type="taxonomic scope" value="Eukaryota"/>
</dbReference>
<dbReference type="HOGENOM" id="CLU_1332085_0_0_1"/>
<evidence type="ECO:0000256" key="1">
    <source>
        <dbReference type="SAM" id="MobiDB-lite"/>
    </source>
</evidence>
<feature type="compositionally biased region" description="Basic and acidic residues" evidence="1">
    <location>
        <begin position="1"/>
        <end position="12"/>
    </location>
</feature>
<proteinExistence type="predicted"/>
<feature type="compositionally biased region" description="Basic and acidic residues" evidence="1">
    <location>
        <begin position="91"/>
        <end position="107"/>
    </location>
</feature>
<dbReference type="OMA" id="GMHIADS"/>
<feature type="compositionally biased region" description="Low complexity" evidence="1">
    <location>
        <begin position="27"/>
        <end position="47"/>
    </location>
</feature>
<dbReference type="VEuPathDB" id="FungiDB:TRIVIDRAFT_217495"/>
<gene>
    <name evidence="2" type="ORF">TRIVIDRAFT_217495</name>
</gene>
<comment type="caution">
    <text evidence="2">The sequence shown here is derived from an EMBL/GenBank/DDBJ whole genome shotgun (WGS) entry which is preliminary data.</text>
</comment>
<reference evidence="2 3" key="1">
    <citation type="journal article" date="2011" name="Genome Biol.">
        <title>Comparative genome sequence analysis underscores mycoparasitism as the ancestral life style of Trichoderma.</title>
        <authorList>
            <person name="Kubicek C.P."/>
            <person name="Herrera-Estrella A."/>
            <person name="Seidl-Seiboth V."/>
            <person name="Martinez D.A."/>
            <person name="Druzhinina I.S."/>
            <person name="Thon M."/>
            <person name="Zeilinger S."/>
            <person name="Casas-Flores S."/>
            <person name="Horwitz B.A."/>
            <person name="Mukherjee P.K."/>
            <person name="Mukherjee M."/>
            <person name="Kredics L."/>
            <person name="Alcaraz L.D."/>
            <person name="Aerts A."/>
            <person name="Antal Z."/>
            <person name="Atanasova L."/>
            <person name="Cervantes-Badillo M.G."/>
            <person name="Challacombe J."/>
            <person name="Chertkov O."/>
            <person name="McCluskey K."/>
            <person name="Coulpier F."/>
            <person name="Deshpande N."/>
            <person name="von Doehren H."/>
            <person name="Ebbole D.J."/>
            <person name="Esquivel-Naranjo E.U."/>
            <person name="Fekete E."/>
            <person name="Flipphi M."/>
            <person name="Glaser F."/>
            <person name="Gomez-Rodriguez E.Y."/>
            <person name="Gruber S."/>
            <person name="Han C."/>
            <person name="Henrissat B."/>
            <person name="Hermosa R."/>
            <person name="Hernandez-Onate M."/>
            <person name="Karaffa L."/>
            <person name="Kosti I."/>
            <person name="Le Crom S."/>
            <person name="Lindquist E."/>
            <person name="Lucas S."/>
            <person name="Luebeck M."/>
            <person name="Luebeck P.S."/>
            <person name="Margeot A."/>
            <person name="Metz B."/>
            <person name="Misra M."/>
            <person name="Nevalainen H."/>
            <person name="Omann M."/>
            <person name="Packer N."/>
            <person name="Perrone G."/>
            <person name="Uresti-Rivera E.E."/>
            <person name="Salamov A."/>
            <person name="Schmoll M."/>
            <person name="Seiboth B."/>
            <person name="Shapiro H."/>
            <person name="Sukno S."/>
            <person name="Tamayo-Ramos J.A."/>
            <person name="Tisch D."/>
            <person name="Wiest A."/>
            <person name="Wilkinson H.H."/>
            <person name="Zhang M."/>
            <person name="Coutinho P.M."/>
            <person name="Kenerley C.M."/>
            <person name="Monte E."/>
            <person name="Baker S.E."/>
            <person name="Grigoriev I.V."/>
        </authorList>
    </citation>
    <scope>NUCLEOTIDE SEQUENCE [LARGE SCALE GENOMIC DNA]</scope>
    <source>
        <strain evidence="3">Gv29-8 / FGSC 10586</strain>
    </source>
</reference>